<reference evidence="2" key="2">
    <citation type="journal article" date="2022" name="Microb. Genom.">
        <title>A chromosome-scale genome assembly of the tomato pathogen Cladosporium fulvum reveals a compartmentalized genome architecture and the presence of a dispensable chromosome.</title>
        <authorList>
            <person name="Zaccaron A.Z."/>
            <person name="Chen L.H."/>
            <person name="Samaras A."/>
            <person name="Stergiopoulos I."/>
        </authorList>
    </citation>
    <scope>NUCLEOTIDE SEQUENCE</scope>
    <source>
        <strain evidence="2">Race5_Kim</strain>
    </source>
</reference>
<evidence type="ECO:0000256" key="1">
    <source>
        <dbReference type="SAM" id="SignalP"/>
    </source>
</evidence>
<feature type="signal peptide" evidence="1">
    <location>
        <begin position="1"/>
        <end position="23"/>
    </location>
</feature>
<evidence type="ECO:0000313" key="3">
    <source>
        <dbReference type="Proteomes" id="UP000756132"/>
    </source>
</evidence>
<keyword evidence="3" id="KW-1185">Reference proteome</keyword>
<dbReference type="RefSeq" id="XP_047768117.1">
    <property type="nucleotide sequence ID" value="XM_047911839.1"/>
</dbReference>
<dbReference type="EMBL" id="CP090173">
    <property type="protein sequence ID" value="UJO23751.1"/>
    <property type="molecule type" value="Genomic_DNA"/>
</dbReference>
<dbReference type="AlphaFoldDB" id="A0A9Q8PJM4"/>
<protein>
    <submittedName>
        <fullName evidence="2">Uncharacterized protein</fullName>
    </submittedName>
</protein>
<gene>
    <name evidence="2" type="ORF">CLAFUR5_12691</name>
</gene>
<evidence type="ECO:0000313" key="2">
    <source>
        <dbReference type="EMBL" id="UJO23751.1"/>
    </source>
</evidence>
<sequence>MAFHLLTQLLLVLLMITSYQVNANWSLTFYPTLEQCKGEDPVRNHYYTFTGDESLWSGNASLRGECFVPGGDRIDTNMICAETLDGGITMQQCGPSIMSHLKDWFWSVTPGSACSWGHIRAAGICQDYMSEPKDTSECYSGEHEMKVQGHSSMSMHFSCRCSGTSDTCKPSSFED</sequence>
<name>A0A9Q8PJM4_PASFU</name>
<dbReference type="GeneID" id="71992569"/>
<keyword evidence="1" id="KW-0732">Signal</keyword>
<dbReference type="Proteomes" id="UP000756132">
    <property type="component" value="Chromosome 11"/>
</dbReference>
<proteinExistence type="predicted"/>
<feature type="chain" id="PRO_5040421105" evidence="1">
    <location>
        <begin position="24"/>
        <end position="175"/>
    </location>
</feature>
<organism evidence="2 3">
    <name type="scientific">Passalora fulva</name>
    <name type="common">Tomato leaf mold</name>
    <name type="synonym">Cladosporium fulvum</name>
    <dbReference type="NCBI Taxonomy" id="5499"/>
    <lineage>
        <taxon>Eukaryota</taxon>
        <taxon>Fungi</taxon>
        <taxon>Dikarya</taxon>
        <taxon>Ascomycota</taxon>
        <taxon>Pezizomycotina</taxon>
        <taxon>Dothideomycetes</taxon>
        <taxon>Dothideomycetidae</taxon>
        <taxon>Mycosphaerellales</taxon>
        <taxon>Mycosphaerellaceae</taxon>
        <taxon>Fulvia</taxon>
    </lineage>
</organism>
<dbReference type="KEGG" id="ffu:CLAFUR5_12691"/>
<accession>A0A9Q8PJM4</accession>
<reference evidence="2" key="1">
    <citation type="submission" date="2021-12" db="EMBL/GenBank/DDBJ databases">
        <authorList>
            <person name="Zaccaron A."/>
            <person name="Stergiopoulos I."/>
        </authorList>
    </citation>
    <scope>NUCLEOTIDE SEQUENCE</scope>
    <source>
        <strain evidence="2">Race5_Kim</strain>
    </source>
</reference>